<evidence type="ECO:0000259" key="3">
    <source>
        <dbReference type="PROSITE" id="PS50076"/>
    </source>
</evidence>
<keyword evidence="2" id="KW-0812">Transmembrane</keyword>
<dbReference type="Gene3D" id="1.10.287.110">
    <property type="entry name" value="DnaJ domain"/>
    <property type="match status" value="1"/>
</dbReference>
<dbReference type="PROSITE" id="PS50076">
    <property type="entry name" value="DNAJ_2"/>
    <property type="match status" value="1"/>
</dbReference>
<dbReference type="InterPro" id="IPR001623">
    <property type="entry name" value="DnaJ_domain"/>
</dbReference>
<dbReference type="InterPro" id="IPR036869">
    <property type="entry name" value="J_dom_sf"/>
</dbReference>
<dbReference type="PANTHER" id="PTHR44825">
    <property type="match status" value="1"/>
</dbReference>
<sequence>MPLRPPRFQPIIRPSLSFSRPQWHIHPDFCLPQSLLQHQFASHFHTSWPLNAQPENTPNHYETLQIPLTATPAEIKRQFFSLSKLHHPDHNPDDPTAATRFVQISEAYHCLSVPEKRAQYDHELHAARHPHHARGHTSHPSGSYSSASWAGSRPATGLNKRRSTFRGPPPSFFKSGGYGKHGAKRSEYQYQNAPNSSAEAGAEAENEESYGGFGGYGPGQTRHGYEVPHFNDLRHKKTHQTINEYIHARRAARAGPQREEELDKRGLVLNFVLIGGALSLILWSVSLTDSRDNKAKKSKRDNKD</sequence>
<proteinExistence type="predicted"/>
<feature type="transmembrane region" description="Helical" evidence="2">
    <location>
        <begin position="267"/>
        <end position="285"/>
    </location>
</feature>
<comment type="caution">
    <text evidence="4">The sequence shown here is derived from an EMBL/GenBank/DDBJ whole genome shotgun (WGS) entry which is preliminary data.</text>
</comment>
<evidence type="ECO:0000313" key="5">
    <source>
        <dbReference type="Proteomes" id="UP000799536"/>
    </source>
</evidence>
<feature type="compositionally biased region" description="Low complexity" evidence="1">
    <location>
        <begin position="192"/>
        <end position="201"/>
    </location>
</feature>
<reference evidence="4" key="1">
    <citation type="journal article" date="2020" name="Stud. Mycol.">
        <title>101 Dothideomycetes genomes: a test case for predicting lifestyles and emergence of pathogens.</title>
        <authorList>
            <person name="Haridas S."/>
            <person name="Albert R."/>
            <person name="Binder M."/>
            <person name="Bloem J."/>
            <person name="Labutti K."/>
            <person name="Salamov A."/>
            <person name="Andreopoulos B."/>
            <person name="Baker S."/>
            <person name="Barry K."/>
            <person name="Bills G."/>
            <person name="Bluhm B."/>
            <person name="Cannon C."/>
            <person name="Castanera R."/>
            <person name="Culley D."/>
            <person name="Daum C."/>
            <person name="Ezra D."/>
            <person name="Gonzalez J."/>
            <person name="Henrissat B."/>
            <person name="Kuo A."/>
            <person name="Liang C."/>
            <person name="Lipzen A."/>
            <person name="Lutzoni F."/>
            <person name="Magnuson J."/>
            <person name="Mondo S."/>
            <person name="Nolan M."/>
            <person name="Ohm R."/>
            <person name="Pangilinan J."/>
            <person name="Park H.-J."/>
            <person name="Ramirez L."/>
            <person name="Alfaro M."/>
            <person name="Sun H."/>
            <person name="Tritt A."/>
            <person name="Yoshinaga Y."/>
            <person name="Zwiers L.-H."/>
            <person name="Turgeon B."/>
            <person name="Goodwin S."/>
            <person name="Spatafora J."/>
            <person name="Crous P."/>
            <person name="Grigoriev I."/>
        </authorList>
    </citation>
    <scope>NUCLEOTIDE SEQUENCE</scope>
    <source>
        <strain evidence="4">ATCC 74209</strain>
    </source>
</reference>
<dbReference type="SUPFAM" id="SSF46565">
    <property type="entry name" value="Chaperone J-domain"/>
    <property type="match status" value="1"/>
</dbReference>
<keyword evidence="5" id="KW-1185">Reference proteome</keyword>
<accession>A0A9P4JIK8</accession>
<evidence type="ECO:0000256" key="2">
    <source>
        <dbReference type="SAM" id="Phobius"/>
    </source>
</evidence>
<name>A0A9P4JIK8_9PLEO</name>
<dbReference type="PRINTS" id="PR00625">
    <property type="entry name" value="JDOMAIN"/>
</dbReference>
<gene>
    <name evidence="4" type="ORF">GQ43DRAFT_145540</name>
</gene>
<dbReference type="AlphaFoldDB" id="A0A9P4JIK8"/>
<dbReference type="CDD" id="cd06257">
    <property type="entry name" value="DnaJ"/>
    <property type="match status" value="1"/>
</dbReference>
<keyword evidence="2" id="KW-1133">Transmembrane helix</keyword>
<dbReference type="OrthoDB" id="10250354at2759"/>
<dbReference type="InterPro" id="IPR052763">
    <property type="entry name" value="DnaJ_C4"/>
</dbReference>
<dbReference type="EMBL" id="ML994122">
    <property type="protein sequence ID" value="KAF2198731.1"/>
    <property type="molecule type" value="Genomic_DNA"/>
</dbReference>
<dbReference type="Pfam" id="PF00226">
    <property type="entry name" value="DnaJ"/>
    <property type="match status" value="1"/>
</dbReference>
<evidence type="ECO:0000256" key="1">
    <source>
        <dbReference type="SAM" id="MobiDB-lite"/>
    </source>
</evidence>
<dbReference type="SMART" id="SM00271">
    <property type="entry name" value="DnaJ"/>
    <property type="match status" value="1"/>
</dbReference>
<dbReference type="PANTHER" id="PTHR44825:SF1">
    <property type="entry name" value="DNAJ HOMOLOG SUBFAMILY C MEMBER 4"/>
    <property type="match status" value="1"/>
</dbReference>
<protein>
    <submittedName>
        <fullName evidence="4">DnaJ-domain-containing protein</fullName>
    </submittedName>
</protein>
<feature type="compositionally biased region" description="Low complexity" evidence="1">
    <location>
        <begin position="138"/>
        <end position="152"/>
    </location>
</feature>
<feature type="domain" description="J" evidence="3">
    <location>
        <begin position="59"/>
        <end position="124"/>
    </location>
</feature>
<keyword evidence="2" id="KW-0472">Membrane</keyword>
<feature type="compositionally biased region" description="Basic residues" evidence="1">
    <location>
        <begin position="128"/>
        <end position="137"/>
    </location>
</feature>
<dbReference type="Proteomes" id="UP000799536">
    <property type="component" value="Unassembled WGS sequence"/>
</dbReference>
<organism evidence="4 5">
    <name type="scientific">Delitschia confertaspora ATCC 74209</name>
    <dbReference type="NCBI Taxonomy" id="1513339"/>
    <lineage>
        <taxon>Eukaryota</taxon>
        <taxon>Fungi</taxon>
        <taxon>Dikarya</taxon>
        <taxon>Ascomycota</taxon>
        <taxon>Pezizomycotina</taxon>
        <taxon>Dothideomycetes</taxon>
        <taxon>Pleosporomycetidae</taxon>
        <taxon>Pleosporales</taxon>
        <taxon>Delitschiaceae</taxon>
        <taxon>Delitschia</taxon>
    </lineage>
</organism>
<evidence type="ECO:0000313" key="4">
    <source>
        <dbReference type="EMBL" id="KAF2198731.1"/>
    </source>
</evidence>
<feature type="region of interest" description="Disordered" evidence="1">
    <location>
        <begin position="128"/>
        <end position="223"/>
    </location>
</feature>